<gene>
    <name evidence="2" type="ORF">MKW98_018694</name>
</gene>
<organism evidence="2 3">
    <name type="scientific">Papaver atlanticum</name>
    <dbReference type="NCBI Taxonomy" id="357466"/>
    <lineage>
        <taxon>Eukaryota</taxon>
        <taxon>Viridiplantae</taxon>
        <taxon>Streptophyta</taxon>
        <taxon>Embryophyta</taxon>
        <taxon>Tracheophyta</taxon>
        <taxon>Spermatophyta</taxon>
        <taxon>Magnoliopsida</taxon>
        <taxon>Ranunculales</taxon>
        <taxon>Papaveraceae</taxon>
        <taxon>Papaveroideae</taxon>
        <taxon>Papaver</taxon>
    </lineage>
</organism>
<evidence type="ECO:0000256" key="1">
    <source>
        <dbReference type="SAM" id="Phobius"/>
    </source>
</evidence>
<feature type="transmembrane region" description="Helical" evidence="1">
    <location>
        <begin position="28"/>
        <end position="49"/>
    </location>
</feature>
<comment type="caution">
    <text evidence="2">The sequence shown here is derived from an EMBL/GenBank/DDBJ whole genome shotgun (WGS) entry which is preliminary data.</text>
</comment>
<sequence length="337" mass="38022">MGQLFVWRGGKILGGGGCFSSSYKKTTIIICSINLVAALYIIHSLYYIYTSSSNNNNDNALSPYFTGKYTEDQIKRMEESIRIGEAAQPLDLIKLVKGIKKELSKGKKGVKLSKPVKQKIADELLLRLKGLNKTASLGEQREALEIWRREKLEETNKLQLGKENSSSPSSAKDATKLKKALETDWNMLLEDLGVWFPAEIIHKEHNDRPEEEPEDNIIAGRPLPPQCNAELHTDYGGAAVRWGLTHHKETAADCCQACLDQAKNAREGEMKCNIWVYCPSENGCHSPDIYEHKFQECWLKQADVPKVTFHWKYSESYRRSHSTAPVFVSWLSGVTST</sequence>
<keyword evidence="1" id="KW-1133">Transmembrane helix</keyword>
<evidence type="ECO:0008006" key="4">
    <source>
        <dbReference type="Google" id="ProtNLM"/>
    </source>
</evidence>
<dbReference type="AlphaFoldDB" id="A0AAD4T589"/>
<keyword evidence="1" id="KW-0812">Transmembrane</keyword>
<dbReference type="PANTHER" id="PTHR33344">
    <property type="entry name" value="OS02G0761600 PROTEIN"/>
    <property type="match status" value="1"/>
</dbReference>
<protein>
    <recommendedName>
        <fullName evidence="4">Apple domain-containing protein</fullName>
    </recommendedName>
</protein>
<dbReference type="EMBL" id="JAJJMB010005585">
    <property type="protein sequence ID" value="KAI3938138.1"/>
    <property type="molecule type" value="Genomic_DNA"/>
</dbReference>
<proteinExistence type="predicted"/>
<keyword evidence="3" id="KW-1185">Reference proteome</keyword>
<evidence type="ECO:0000313" key="3">
    <source>
        <dbReference type="Proteomes" id="UP001202328"/>
    </source>
</evidence>
<evidence type="ECO:0000313" key="2">
    <source>
        <dbReference type="EMBL" id="KAI3938138.1"/>
    </source>
</evidence>
<dbReference type="PANTHER" id="PTHR33344:SF1">
    <property type="entry name" value="OS06G0214100 PROTEIN"/>
    <property type="match status" value="1"/>
</dbReference>
<name>A0AAD4T589_9MAGN</name>
<accession>A0AAD4T589</accession>
<keyword evidence="1" id="KW-0472">Membrane</keyword>
<reference evidence="2" key="1">
    <citation type="submission" date="2022-04" db="EMBL/GenBank/DDBJ databases">
        <title>A functionally conserved STORR gene fusion in Papaver species that diverged 16.8 million years ago.</title>
        <authorList>
            <person name="Catania T."/>
        </authorList>
    </citation>
    <scope>NUCLEOTIDE SEQUENCE</scope>
    <source>
        <strain evidence="2">S-188037</strain>
    </source>
</reference>
<dbReference type="Proteomes" id="UP001202328">
    <property type="component" value="Unassembled WGS sequence"/>
</dbReference>